<dbReference type="AlphaFoldDB" id="A0A9U8ELJ0"/>
<keyword evidence="2" id="KW-0472">Membrane</keyword>
<organism evidence="3 4">
    <name type="scientific">Biomphalaria glabrata</name>
    <name type="common">Bloodfluke planorb</name>
    <name type="synonym">Freshwater snail</name>
    <dbReference type="NCBI Taxonomy" id="6526"/>
    <lineage>
        <taxon>Eukaryota</taxon>
        <taxon>Metazoa</taxon>
        <taxon>Spiralia</taxon>
        <taxon>Lophotrochozoa</taxon>
        <taxon>Mollusca</taxon>
        <taxon>Gastropoda</taxon>
        <taxon>Heterobranchia</taxon>
        <taxon>Euthyneura</taxon>
        <taxon>Panpulmonata</taxon>
        <taxon>Hygrophila</taxon>
        <taxon>Lymnaeoidea</taxon>
        <taxon>Planorbidae</taxon>
        <taxon>Biomphalaria</taxon>
    </lineage>
</organism>
<dbReference type="PANTHER" id="PTHR33444:SF2">
    <property type="entry name" value="MARVEL DOMAIN-CONTAINING PROTEIN"/>
    <property type="match status" value="1"/>
</dbReference>
<dbReference type="PANTHER" id="PTHR33444">
    <property type="entry name" value="SI:DKEY-19B23.12-RELATED"/>
    <property type="match status" value="1"/>
</dbReference>
<evidence type="ECO:0000256" key="1">
    <source>
        <dbReference type="SAM" id="MobiDB-lite"/>
    </source>
</evidence>
<evidence type="ECO:0000313" key="3">
    <source>
        <dbReference type="Proteomes" id="UP001165740"/>
    </source>
</evidence>
<dbReference type="KEGG" id="bgt:106076248"/>
<feature type="region of interest" description="Disordered" evidence="1">
    <location>
        <begin position="1"/>
        <end position="52"/>
    </location>
</feature>
<dbReference type="RefSeq" id="XP_013092570.2">
    <property type="nucleotide sequence ID" value="XM_013237116.2"/>
</dbReference>
<accession>A0A9U8ELJ0</accession>
<feature type="transmembrane region" description="Helical" evidence="2">
    <location>
        <begin position="121"/>
        <end position="139"/>
    </location>
</feature>
<dbReference type="GeneID" id="106076248"/>
<evidence type="ECO:0000256" key="2">
    <source>
        <dbReference type="SAM" id="Phobius"/>
    </source>
</evidence>
<proteinExistence type="predicted"/>
<gene>
    <name evidence="4" type="primary">LOC106076248</name>
</gene>
<dbReference type="InterPro" id="IPR040350">
    <property type="entry name" value="TMEM272"/>
</dbReference>
<keyword evidence="2" id="KW-1133">Transmembrane helix</keyword>
<feature type="compositionally biased region" description="Basic and acidic residues" evidence="1">
    <location>
        <begin position="8"/>
        <end position="18"/>
    </location>
</feature>
<feature type="transmembrane region" description="Helical" evidence="2">
    <location>
        <begin position="159"/>
        <end position="179"/>
    </location>
</feature>
<name>A0A9U8ELJ0_BIOGL</name>
<feature type="transmembrane region" description="Helical" evidence="2">
    <location>
        <begin position="200"/>
        <end position="231"/>
    </location>
</feature>
<evidence type="ECO:0000313" key="4">
    <source>
        <dbReference type="RefSeq" id="XP_013092570.2"/>
    </source>
</evidence>
<keyword evidence="2" id="KW-0812">Transmembrane</keyword>
<reference evidence="4" key="1">
    <citation type="submission" date="2025-08" db="UniProtKB">
        <authorList>
            <consortium name="RefSeq"/>
        </authorList>
    </citation>
    <scope>IDENTIFICATION</scope>
</reference>
<protein>
    <submittedName>
        <fullName evidence="4">Transmembrane protein 272-like isoform X1</fullName>
    </submittedName>
</protein>
<dbReference type="Proteomes" id="UP001165740">
    <property type="component" value="Chromosome 8"/>
</dbReference>
<keyword evidence="3" id="KW-1185">Reference proteome</keyword>
<dbReference type="OrthoDB" id="6157510at2759"/>
<feature type="transmembrane region" description="Helical" evidence="2">
    <location>
        <begin position="77"/>
        <end position="109"/>
    </location>
</feature>
<sequence>MASIDSTRNAKESSRNDDVESPPQYSERDNVRLSGDGLPNYTQAISNDPPPPSYDSLYGRVKAAKGESTGLLHFLKLFLIIILSSVLVTILIGIFMSVPISMIVMGAYFKDDCPAEKMIPIYLIVAGCFGCAKNIVSLIQRARKTEAEREEDQKNVNPIETFVSCFLFAWFITGCVYIYRIKDEVQFEHPNNEYYCDERLYLFAFWITTAVYIIIGASCFCVCCVGCWASLCGD</sequence>
<dbReference type="OMA" id="IVIPVCM"/>